<dbReference type="Ensembl" id="ENSECRT00000003726.1">
    <property type="protein sequence ID" value="ENSECRP00000003665.1"/>
    <property type="gene ID" value="ENSECRG00000002511.1"/>
</dbReference>
<dbReference type="Proteomes" id="UP000694620">
    <property type="component" value="Chromosome 1"/>
</dbReference>
<dbReference type="InterPro" id="IPR051288">
    <property type="entry name" value="Serum_paraoxonase/arylesterase"/>
</dbReference>
<feature type="signal peptide" evidence="1">
    <location>
        <begin position="1"/>
        <end position="20"/>
    </location>
</feature>
<evidence type="ECO:0000313" key="3">
    <source>
        <dbReference type="Proteomes" id="UP000694620"/>
    </source>
</evidence>
<reference evidence="2" key="2">
    <citation type="submission" date="2025-08" db="UniProtKB">
        <authorList>
            <consortium name="Ensembl"/>
        </authorList>
    </citation>
    <scope>IDENTIFICATION</scope>
</reference>
<dbReference type="PANTHER" id="PTHR11799:SF12">
    <property type="entry name" value="PARAOXONASE-RELATED"/>
    <property type="match status" value="1"/>
</dbReference>
<dbReference type="Gene3D" id="2.120.10.30">
    <property type="entry name" value="TolB, C-terminal domain"/>
    <property type="match status" value="1"/>
</dbReference>
<name>A0A8C4X3X7_ERPCA</name>
<keyword evidence="3" id="KW-1185">Reference proteome</keyword>
<dbReference type="AlphaFoldDB" id="A0A8C4X3X7"/>
<dbReference type="PANTHER" id="PTHR11799">
    <property type="entry name" value="PARAOXONASE"/>
    <property type="match status" value="1"/>
</dbReference>
<reference evidence="2" key="3">
    <citation type="submission" date="2025-09" db="UniProtKB">
        <authorList>
            <consortium name="Ensembl"/>
        </authorList>
    </citation>
    <scope>IDENTIFICATION</scope>
</reference>
<sequence length="95" mass="11185">MCRLLHFLVFYLHYLRRALSLFRSRIWATRELKQNHLPNCQYLKGIAYGSEDIAILPNGLALITIGPETLYASSDHYFTDSVLRIFEKIFWFGMV</sequence>
<dbReference type="GeneTree" id="ENSGT00980000203440"/>
<keyword evidence="1" id="KW-0732">Signal</keyword>
<feature type="chain" id="PRO_5034407096" evidence="1">
    <location>
        <begin position="21"/>
        <end position="95"/>
    </location>
</feature>
<organism evidence="2 3">
    <name type="scientific">Erpetoichthys calabaricus</name>
    <name type="common">Rope fish</name>
    <name type="synonym">Calamoichthys calabaricus</name>
    <dbReference type="NCBI Taxonomy" id="27687"/>
    <lineage>
        <taxon>Eukaryota</taxon>
        <taxon>Metazoa</taxon>
        <taxon>Chordata</taxon>
        <taxon>Craniata</taxon>
        <taxon>Vertebrata</taxon>
        <taxon>Euteleostomi</taxon>
        <taxon>Actinopterygii</taxon>
        <taxon>Polypteriformes</taxon>
        <taxon>Polypteridae</taxon>
        <taxon>Erpetoichthys</taxon>
    </lineage>
</organism>
<accession>A0A8C4X3X7</accession>
<reference evidence="2" key="1">
    <citation type="submission" date="2021-06" db="EMBL/GenBank/DDBJ databases">
        <authorList>
            <consortium name="Wellcome Sanger Institute Data Sharing"/>
        </authorList>
    </citation>
    <scope>NUCLEOTIDE SEQUENCE [LARGE SCALE GENOMIC DNA]</scope>
</reference>
<evidence type="ECO:0000256" key="1">
    <source>
        <dbReference type="SAM" id="SignalP"/>
    </source>
</evidence>
<protein>
    <submittedName>
        <fullName evidence="2">Uncharacterized protein</fullName>
    </submittedName>
</protein>
<proteinExistence type="predicted"/>
<evidence type="ECO:0000313" key="2">
    <source>
        <dbReference type="Ensembl" id="ENSECRP00000003665.1"/>
    </source>
</evidence>
<dbReference type="InterPro" id="IPR011042">
    <property type="entry name" value="6-blade_b-propeller_TolB-like"/>
</dbReference>